<evidence type="ECO:0000256" key="5">
    <source>
        <dbReference type="PIRSR" id="PIRSR601344-1"/>
    </source>
</evidence>
<dbReference type="Gene3D" id="1.10.3460.10">
    <property type="entry name" value="Chlorophyll a/b binding protein domain"/>
    <property type="match status" value="1"/>
</dbReference>
<dbReference type="RefSeq" id="XP_005780086.1">
    <property type="nucleotide sequence ID" value="XM_005780029.1"/>
</dbReference>
<evidence type="ECO:0000313" key="8">
    <source>
        <dbReference type="Proteomes" id="UP000013827"/>
    </source>
</evidence>
<dbReference type="GO" id="GO:0016020">
    <property type="term" value="C:membrane"/>
    <property type="evidence" value="ECO:0007669"/>
    <property type="project" value="InterPro"/>
</dbReference>
<keyword evidence="3" id="KW-0602">Photosynthesis</keyword>
<evidence type="ECO:0000256" key="3">
    <source>
        <dbReference type="ARBA" id="ARBA00022531"/>
    </source>
</evidence>
<dbReference type="GeneID" id="17272428"/>
<keyword evidence="5" id="KW-0157">Chromophore</keyword>
<keyword evidence="2" id="KW-0150">Chloroplast</keyword>
<evidence type="ECO:0000256" key="1">
    <source>
        <dbReference type="ARBA" id="ARBA00004229"/>
    </source>
</evidence>
<dbReference type="Proteomes" id="UP000013827">
    <property type="component" value="Unassembled WGS sequence"/>
</dbReference>
<feature type="binding site" evidence="5">
    <location>
        <position position="76"/>
    </location>
    <ligand>
        <name>chlorophyll a</name>
        <dbReference type="ChEBI" id="CHEBI:58416"/>
        <label>1</label>
    </ligand>
</feature>
<dbReference type="GO" id="GO:0009765">
    <property type="term" value="P:photosynthesis, light harvesting"/>
    <property type="evidence" value="ECO:0007669"/>
    <property type="project" value="InterPro"/>
</dbReference>
<organism evidence="7 8">
    <name type="scientific">Emiliania huxleyi (strain CCMP1516)</name>
    <dbReference type="NCBI Taxonomy" id="280463"/>
    <lineage>
        <taxon>Eukaryota</taxon>
        <taxon>Haptista</taxon>
        <taxon>Haptophyta</taxon>
        <taxon>Prymnesiophyceae</taxon>
        <taxon>Isochrysidales</taxon>
        <taxon>Noelaerhabdaceae</taxon>
        <taxon>Emiliania</taxon>
    </lineage>
</organism>
<evidence type="ECO:0000256" key="4">
    <source>
        <dbReference type="ARBA" id="ARBA00022640"/>
    </source>
</evidence>
<feature type="signal peptide" evidence="6">
    <location>
        <begin position="1"/>
        <end position="17"/>
    </location>
</feature>
<proteinExistence type="predicted"/>
<dbReference type="PANTHER" id="PTHR21649">
    <property type="entry name" value="CHLOROPHYLL A/B BINDING PROTEIN"/>
    <property type="match status" value="1"/>
</dbReference>
<dbReference type="AlphaFoldDB" id="A0A0D3JTP8"/>
<comment type="subcellular location">
    <subcellularLocation>
        <location evidence="1">Plastid</location>
        <location evidence="1">Chloroplast</location>
    </subcellularLocation>
</comment>
<evidence type="ECO:0000256" key="2">
    <source>
        <dbReference type="ARBA" id="ARBA00022528"/>
    </source>
</evidence>
<dbReference type="RefSeq" id="XP_005779312.1">
    <property type="nucleotide sequence ID" value="XM_005779255.1"/>
</dbReference>
<feature type="binding site" evidence="5">
    <location>
        <position position="197"/>
    </location>
    <ligand>
        <name>chlorophyll a</name>
        <dbReference type="ChEBI" id="CHEBI:58416"/>
        <label>1</label>
    </ligand>
</feature>
<sequence>MLLAGSSALSLSYVAPAAPAAAVRGGAVRMESLSDLKTLATGLNPVVGYWDPLKLGEAEFWDNTNEETIGWLRHAEIKHGRVAMAGFVGFIVQANGIKFPWAPFNAITSTSPPEQWDQLPDAAKWQIILGVGFLEWWSEIRVDGTPHYMKGGKPGYVPDFDATPDQLPHWVGLNLYDPLKWSKGASAEKKQKGLLTELNNGRLAMLGIMGFVSEAKVPGSVPLLKGLVAPYTGEVMAPFATDIDWSSWAYIPGA</sequence>
<dbReference type="KEGG" id="ehx:EMIHUDRAFT_353537"/>
<keyword evidence="5" id="KW-0148">Chlorophyll</keyword>
<evidence type="ECO:0008006" key="9">
    <source>
        <dbReference type="Google" id="ProtNLM"/>
    </source>
</evidence>
<dbReference type="InterPro" id="IPR022796">
    <property type="entry name" value="Chloroa_b-bind"/>
</dbReference>
<evidence type="ECO:0000256" key="6">
    <source>
        <dbReference type="SAM" id="SignalP"/>
    </source>
</evidence>
<dbReference type="STRING" id="2903.R1CV07"/>
<dbReference type="Pfam" id="PF00504">
    <property type="entry name" value="Chloroa_b-bind"/>
    <property type="match status" value="1"/>
</dbReference>
<feature type="binding site" evidence="5">
    <location>
        <position position="200"/>
    </location>
    <ligand>
        <name>chlorophyll a</name>
        <dbReference type="ChEBI" id="CHEBI:58416"/>
        <label>1</label>
    </ligand>
</feature>
<name>A0A0D3JTP8_EMIH1</name>
<dbReference type="InterPro" id="IPR001344">
    <property type="entry name" value="Chloro_AB-bd_pln"/>
</dbReference>
<feature type="chain" id="PRO_5044053598" description="Light harvesting protein" evidence="6">
    <location>
        <begin position="18"/>
        <end position="254"/>
    </location>
</feature>
<feature type="binding site" evidence="5">
    <location>
        <position position="79"/>
    </location>
    <ligand>
        <name>chlorophyll a</name>
        <dbReference type="ChEBI" id="CHEBI:58416"/>
        <label>1</label>
    </ligand>
</feature>
<dbReference type="HOGENOM" id="CLU_057943_4_0_1"/>
<evidence type="ECO:0000313" key="7">
    <source>
        <dbReference type="EnsemblProtists" id="EOD26883"/>
    </source>
</evidence>
<protein>
    <recommendedName>
        <fullName evidence="9">Light harvesting protein</fullName>
    </recommendedName>
</protein>
<reference evidence="8" key="1">
    <citation type="journal article" date="2013" name="Nature">
        <title>Pan genome of the phytoplankton Emiliania underpins its global distribution.</title>
        <authorList>
            <person name="Read B.A."/>
            <person name="Kegel J."/>
            <person name="Klute M.J."/>
            <person name="Kuo A."/>
            <person name="Lefebvre S.C."/>
            <person name="Maumus F."/>
            <person name="Mayer C."/>
            <person name="Miller J."/>
            <person name="Monier A."/>
            <person name="Salamov A."/>
            <person name="Young J."/>
            <person name="Aguilar M."/>
            <person name="Claverie J.M."/>
            <person name="Frickenhaus S."/>
            <person name="Gonzalez K."/>
            <person name="Herman E.K."/>
            <person name="Lin Y.C."/>
            <person name="Napier J."/>
            <person name="Ogata H."/>
            <person name="Sarno A.F."/>
            <person name="Shmutz J."/>
            <person name="Schroeder D."/>
            <person name="de Vargas C."/>
            <person name="Verret F."/>
            <person name="von Dassow P."/>
            <person name="Valentin K."/>
            <person name="Van de Peer Y."/>
            <person name="Wheeler G."/>
            <person name="Dacks J.B."/>
            <person name="Delwiche C.F."/>
            <person name="Dyhrman S.T."/>
            <person name="Glockner G."/>
            <person name="John U."/>
            <person name="Richards T."/>
            <person name="Worden A.Z."/>
            <person name="Zhang X."/>
            <person name="Grigoriev I.V."/>
            <person name="Allen A.E."/>
            <person name="Bidle K."/>
            <person name="Borodovsky M."/>
            <person name="Bowler C."/>
            <person name="Brownlee C."/>
            <person name="Cock J.M."/>
            <person name="Elias M."/>
            <person name="Gladyshev V.N."/>
            <person name="Groth M."/>
            <person name="Guda C."/>
            <person name="Hadaegh A."/>
            <person name="Iglesias-Rodriguez M.D."/>
            <person name="Jenkins J."/>
            <person name="Jones B.M."/>
            <person name="Lawson T."/>
            <person name="Leese F."/>
            <person name="Lindquist E."/>
            <person name="Lobanov A."/>
            <person name="Lomsadze A."/>
            <person name="Malik S.B."/>
            <person name="Marsh M.E."/>
            <person name="Mackinder L."/>
            <person name="Mock T."/>
            <person name="Mueller-Roeber B."/>
            <person name="Pagarete A."/>
            <person name="Parker M."/>
            <person name="Probert I."/>
            <person name="Quesneville H."/>
            <person name="Raines C."/>
            <person name="Rensing S.A."/>
            <person name="Riano-Pachon D.M."/>
            <person name="Richier S."/>
            <person name="Rokitta S."/>
            <person name="Shiraiwa Y."/>
            <person name="Soanes D.M."/>
            <person name="van der Giezen M."/>
            <person name="Wahlund T.M."/>
            <person name="Williams B."/>
            <person name="Wilson W."/>
            <person name="Wolfe G."/>
            <person name="Wurch L.L."/>
        </authorList>
    </citation>
    <scope>NUCLEOTIDE SEQUENCE</scope>
</reference>
<dbReference type="GeneID" id="17273202"/>
<dbReference type="SUPFAM" id="SSF103511">
    <property type="entry name" value="Chlorophyll a-b binding protein"/>
    <property type="match status" value="1"/>
</dbReference>
<dbReference type="GO" id="GO:0009507">
    <property type="term" value="C:chloroplast"/>
    <property type="evidence" value="ECO:0007669"/>
    <property type="project" value="UniProtKB-SubCell"/>
</dbReference>
<dbReference type="EnsemblProtists" id="EOD27657">
    <property type="protein sequence ID" value="EOD27657"/>
    <property type="gene ID" value="EMIHUDRAFT_353537"/>
</dbReference>
<keyword evidence="6" id="KW-0732">Signal</keyword>
<dbReference type="OMA" id="GFLEWWS"/>
<feature type="binding site" evidence="5">
    <location>
        <position position="202"/>
    </location>
    <ligand>
        <name>chlorophyll a</name>
        <dbReference type="ChEBI" id="CHEBI:58416"/>
        <label>1</label>
    </ligand>
</feature>
<dbReference type="PaxDb" id="2903-EOD26883"/>
<feature type="binding site" description="axial binding residue" evidence="5">
    <location>
        <position position="81"/>
    </location>
    <ligand>
        <name>chlorophyll b</name>
        <dbReference type="ChEBI" id="CHEBI:61721"/>
        <label>1</label>
    </ligand>
    <ligandPart>
        <name>Mg</name>
        <dbReference type="ChEBI" id="CHEBI:25107"/>
    </ligandPart>
</feature>
<dbReference type="EnsemblProtists" id="EOD26883">
    <property type="protein sequence ID" value="EOD26883"/>
    <property type="gene ID" value="EMIHUDRAFT_443305"/>
</dbReference>
<keyword evidence="4" id="KW-0934">Plastid</keyword>
<dbReference type="KEGG" id="ehx:EMIHUDRAFT_443305"/>
<keyword evidence="8" id="KW-1185">Reference proteome</keyword>
<dbReference type="eggNOG" id="ENOG502SKWX">
    <property type="taxonomic scope" value="Eukaryota"/>
</dbReference>
<feature type="binding site" evidence="5">
    <location>
        <position position="50"/>
    </location>
    <ligand>
        <name>chlorophyll a</name>
        <dbReference type="ChEBI" id="CHEBI:58416"/>
        <label>1</label>
    </ligand>
</feature>
<dbReference type="GO" id="GO:0016168">
    <property type="term" value="F:chlorophyll binding"/>
    <property type="evidence" value="ECO:0007669"/>
    <property type="project" value="UniProtKB-KW"/>
</dbReference>
<reference evidence="7" key="2">
    <citation type="submission" date="2024-10" db="UniProtKB">
        <authorList>
            <consortium name="EnsemblProtists"/>
        </authorList>
    </citation>
    <scope>IDENTIFICATION</scope>
</reference>
<accession>A0A0D3JTP8</accession>